<comment type="caution">
    <text evidence="2">The sequence shown here is derived from an EMBL/GenBank/DDBJ whole genome shotgun (WGS) entry which is preliminary data.</text>
</comment>
<protein>
    <submittedName>
        <fullName evidence="2">DUF928 domain-containing protein</fullName>
    </submittedName>
</protein>
<dbReference type="Pfam" id="PF06051">
    <property type="entry name" value="DUF928"/>
    <property type="match status" value="1"/>
</dbReference>
<keyword evidence="3" id="KW-1185">Reference proteome</keyword>
<evidence type="ECO:0000313" key="2">
    <source>
        <dbReference type="EMBL" id="MBD2547159.1"/>
    </source>
</evidence>
<keyword evidence="1" id="KW-0732">Signal</keyword>
<evidence type="ECO:0000256" key="1">
    <source>
        <dbReference type="SAM" id="SignalP"/>
    </source>
</evidence>
<sequence length="268" mass="29309">MPKTFKTLLALLSWGMVMAFSLPASAQTKSHLDLPAETASNEQFLSVIFEPPTDDRADDSRGGASRTAVKCRDDIASATLPEQIREIPLTALMPENNRGLTIASHPSFFVYIPTTSARQIYFSLKDANNRGIYQATLPISGNAGVVQISLPQEQNPLEIGQTYQWSVGLMCQRTQTDMPWVTGKIERIQLEANLASQLSPTPSLQQAVLYGQSGLWYDLLTTLFQLNKSAGLDNLSATDSNLLNQNWSNLLGSVGLSAIAHETLLEQP</sequence>
<dbReference type="InterPro" id="IPR010328">
    <property type="entry name" value="DUF928"/>
</dbReference>
<dbReference type="EMBL" id="JACJSK010000060">
    <property type="protein sequence ID" value="MBD2547159.1"/>
    <property type="molecule type" value="Genomic_DNA"/>
</dbReference>
<dbReference type="RefSeq" id="WP_190880330.1">
    <property type="nucleotide sequence ID" value="NZ_JACJSK010000060.1"/>
</dbReference>
<organism evidence="2 3">
    <name type="scientific">Planktothricoides raciborskii FACHB-1370</name>
    <dbReference type="NCBI Taxonomy" id="2949576"/>
    <lineage>
        <taxon>Bacteria</taxon>
        <taxon>Bacillati</taxon>
        <taxon>Cyanobacteriota</taxon>
        <taxon>Cyanophyceae</taxon>
        <taxon>Oscillatoriophycideae</taxon>
        <taxon>Oscillatoriales</taxon>
        <taxon>Oscillatoriaceae</taxon>
        <taxon>Planktothricoides</taxon>
    </lineage>
</organism>
<name>A0ABR8EJU2_9CYAN</name>
<dbReference type="Proteomes" id="UP000641954">
    <property type="component" value="Unassembled WGS sequence"/>
</dbReference>
<accession>A0ABR8EJU2</accession>
<evidence type="ECO:0000313" key="3">
    <source>
        <dbReference type="Proteomes" id="UP000641954"/>
    </source>
</evidence>
<feature type="signal peptide" evidence="1">
    <location>
        <begin position="1"/>
        <end position="26"/>
    </location>
</feature>
<proteinExistence type="predicted"/>
<gene>
    <name evidence="2" type="ORF">H6G72_25700</name>
</gene>
<feature type="chain" id="PRO_5045288329" evidence="1">
    <location>
        <begin position="27"/>
        <end position="268"/>
    </location>
</feature>
<reference evidence="2 3" key="1">
    <citation type="journal article" date="2020" name="ISME J.">
        <title>Comparative genomics reveals insights into cyanobacterial evolution and habitat adaptation.</title>
        <authorList>
            <person name="Chen M.Y."/>
            <person name="Teng W.K."/>
            <person name="Zhao L."/>
            <person name="Hu C.X."/>
            <person name="Zhou Y.K."/>
            <person name="Han B.P."/>
            <person name="Song L.R."/>
            <person name="Shu W.S."/>
        </authorList>
    </citation>
    <scope>NUCLEOTIDE SEQUENCE [LARGE SCALE GENOMIC DNA]</scope>
    <source>
        <strain evidence="2 3">FACHB-1370</strain>
    </source>
</reference>